<evidence type="ECO:0000313" key="4">
    <source>
        <dbReference type="EMBL" id="PPQ90431.1"/>
    </source>
</evidence>
<comment type="caution">
    <text evidence="4">The sequence shown here is derived from an EMBL/GenBank/DDBJ whole genome shotgun (WGS) entry which is preliminary data.</text>
</comment>
<evidence type="ECO:0000313" key="5">
    <source>
        <dbReference type="Proteomes" id="UP000283269"/>
    </source>
</evidence>
<dbReference type="PANTHER" id="PTHR11362:SF82">
    <property type="entry name" value="PHOSPHATIDYLETHANOLAMINE-BINDING PROTEIN 4"/>
    <property type="match status" value="1"/>
</dbReference>
<dbReference type="Pfam" id="PF01161">
    <property type="entry name" value="PBP"/>
    <property type="match status" value="1"/>
</dbReference>
<feature type="coiled-coil region" evidence="2">
    <location>
        <begin position="83"/>
        <end position="153"/>
    </location>
</feature>
<evidence type="ECO:0000256" key="2">
    <source>
        <dbReference type="SAM" id="Coils"/>
    </source>
</evidence>
<dbReference type="STRING" id="93625.A0A409XI78"/>
<reference evidence="4 5" key="1">
    <citation type="journal article" date="2018" name="Evol. Lett.">
        <title>Horizontal gene cluster transfer increased hallucinogenic mushroom diversity.</title>
        <authorList>
            <person name="Reynolds H.T."/>
            <person name="Vijayakumar V."/>
            <person name="Gluck-Thaler E."/>
            <person name="Korotkin H.B."/>
            <person name="Matheny P.B."/>
            <person name="Slot J.C."/>
        </authorList>
    </citation>
    <scope>NUCLEOTIDE SEQUENCE [LARGE SCALE GENOMIC DNA]</scope>
    <source>
        <strain evidence="4 5">2631</strain>
    </source>
</reference>
<evidence type="ECO:0008006" key="6">
    <source>
        <dbReference type="Google" id="ProtNLM"/>
    </source>
</evidence>
<dbReference type="Proteomes" id="UP000283269">
    <property type="component" value="Unassembled WGS sequence"/>
</dbReference>
<dbReference type="AlphaFoldDB" id="A0A409XI78"/>
<protein>
    <recommendedName>
        <fullName evidence="6">PEBP-like protein</fullName>
    </recommendedName>
</protein>
<dbReference type="OrthoDB" id="2153661at2759"/>
<name>A0A409XI78_PSICY</name>
<dbReference type="Gene3D" id="3.90.280.10">
    <property type="entry name" value="PEBP-like"/>
    <property type="match status" value="1"/>
</dbReference>
<accession>A0A409XI78</accession>
<dbReference type="InterPro" id="IPR036610">
    <property type="entry name" value="PEBP-like_sf"/>
</dbReference>
<dbReference type="PROSITE" id="PS01220">
    <property type="entry name" value="PBP"/>
    <property type="match status" value="1"/>
</dbReference>
<dbReference type="InParanoid" id="A0A409XI78"/>
<keyword evidence="5" id="KW-1185">Reference proteome</keyword>
<organism evidence="4 5">
    <name type="scientific">Psilocybe cyanescens</name>
    <dbReference type="NCBI Taxonomy" id="93625"/>
    <lineage>
        <taxon>Eukaryota</taxon>
        <taxon>Fungi</taxon>
        <taxon>Dikarya</taxon>
        <taxon>Basidiomycota</taxon>
        <taxon>Agaricomycotina</taxon>
        <taxon>Agaricomycetes</taxon>
        <taxon>Agaricomycetidae</taxon>
        <taxon>Agaricales</taxon>
        <taxon>Agaricineae</taxon>
        <taxon>Strophariaceae</taxon>
        <taxon>Psilocybe</taxon>
    </lineage>
</organism>
<dbReference type="SUPFAM" id="SSF49777">
    <property type="entry name" value="PEBP-like"/>
    <property type="match status" value="1"/>
</dbReference>
<evidence type="ECO:0000256" key="1">
    <source>
        <dbReference type="ARBA" id="ARBA00007091"/>
    </source>
</evidence>
<dbReference type="InterPro" id="IPR001858">
    <property type="entry name" value="Phosphatidylethanolamine-bd_CS"/>
</dbReference>
<gene>
    <name evidence="4" type="ORF">CVT25_014949</name>
</gene>
<sequence length="439" mass="49495">MFALRRLPSVAPRSSIVQAIRGNAGLTTGATSASESAQPPSASTSTTTGRTTLGRRRKLTADKERKWNRALPKHVVPAYDLALSVLEEDSKTLKKELKEHRTRIEEKEAEYTALEGKLAGAVGEARGAIEEEMRAVNEELERMVEKANIIEVQSEINLPQVRWAVNNAMADMSKLSHRYLLEQKWRKDGDLDLLMERIYQMNVVPDVLPVLQPTVDLHVVTKTRPTEYLKFGKVQTNVVPGVFLRPKQTLTPPKLYATVFHTDVRLYTMLLVDPDVPNPETGSYTTFLHWMKPNIPLSATSPPSIPHLNDHTTYIPPHPQRGSPYHRYVCLLLQQPPLVESGYALAASARAGTEKSTSVSLDIPVVRKDERLGFDVREFAARWNLDGAQGGGAHMWREIWDEDVSMIYKDILNENEPHYGQPPKADPYAQIKQEKKYHL</sequence>
<dbReference type="InterPro" id="IPR008914">
    <property type="entry name" value="PEBP"/>
</dbReference>
<proteinExistence type="inferred from homology"/>
<dbReference type="CDD" id="cd00866">
    <property type="entry name" value="PEBP_euk"/>
    <property type="match status" value="1"/>
</dbReference>
<dbReference type="InterPro" id="IPR035810">
    <property type="entry name" value="PEBP_euk"/>
</dbReference>
<dbReference type="FunCoup" id="A0A409XI78">
    <property type="interactions" value="11"/>
</dbReference>
<dbReference type="Gene3D" id="1.20.58.1180">
    <property type="match status" value="1"/>
</dbReference>
<comment type="similarity">
    <text evidence="1">Belongs to the phosphatidylethanolamine-binding protein family.</text>
</comment>
<keyword evidence="2" id="KW-0175">Coiled coil</keyword>
<dbReference type="PANTHER" id="PTHR11362">
    <property type="entry name" value="PHOSPHATIDYLETHANOLAMINE-BINDING PROTEIN"/>
    <property type="match status" value="1"/>
</dbReference>
<dbReference type="EMBL" id="NHYD01001635">
    <property type="protein sequence ID" value="PPQ90431.1"/>
    <property type="molecule type" value="Genomic_DNA"/>
</dbReference>
<feature type="compositionally biased region" description="Low complexity" evidence="3">
    <location>
        <begin position="30"/>
        <end position="52"/>
    </location>
</feature>
<evidence type="ECO:0000256" key="3">
    <source>
        <dbReference type="SAM" id="MobiDB-lite"/>
    </source>
</evidence>
<feature type="region of interest" description="Disordered" evidence="3">
    <location>
        <begin position="27"/>
        <end position="65"/>
    </location>
</feature>